<evidence type="ECO:0000256" key="11">
    <source>
        <dbReference type="ARBA" id="ARBA00048988"/>
    </source>
</evidence>
<organism evidence="15 16">
    <name type="scientific">Caproicibacterium argilliputei</name>
    <dbReference type="NCBI Taxonomy" id="3030016"/>
    <lineage>
        <taxon>Bacteria</taxon>
        <taxon>Bacillati</taxon>
        <taxon>Bacillota</taxon>
        <taxon>Clostridia</taxon>
        <taxon>Eubacteriales</taxon>
        <taxon>Oscillospiraceae</taxon>
        <taxon>Caproicibacterium</taxon>
    </lineage>
</organism>
<evidence type="ECO:0000256" key="7">
    <source>
        <dbReference type="ARBA" id="ARBA00022833"/>
    </source>
</evidence>
<dbReference type="PANTHER" id="PTHR30580">
    <property type="entry name" value="PRIMOSOMAL PROTEIN N"/>
    <property type="match status" value="1"/>
</dbReference>
<feature type="domain" description="Helicase C-terminal" evidence="14">
    <location>
        <begin position="551"/>
        <end position="705"/>
    </location>
</feature>
<dbReference type="Pfam" id="PF18074">
    <property type="entry name" value="PriA_C"/>
    <property type="match status" value="1"/>
</dbReference>
<evidence type="ECO:0000256" key="1">
    <source>
        <dbReference type="ARBA" id="ARBA00022515"/>
    </source>
</evidence>
<dbReference type="Pfam" id="PF00271">
    <property type="entry name" value="Helicase_C"/>
    <property type="match status" value="1"/>
</dbReference>
<dbReference type="Pfam" id="PF17764">
    <property type="entry name" value="PriA_3primeBD"/>
    <property type="match status" value="1"/>
</dbReference>
<dbReference type="GO" id="GO:0016787">
    <property type="term" value="F:hydrolase activity"/>
    <property type="evidence" value="ECO:0007669"/>
    <property type="project" value="UniProtKB-KW"/>
</dbReference>
<dbReference type="GO" id="GO:0005524">
    <property type="term" value="F:ATP binding"/>
    <property type="evidence" value="ECO:0007669"/>
    <property type="project" value="UniProtKB-UniRule"/>
</dbReference>
<dbReference type="GO" id="GO:0006302">
    <property type="term" value="P:double-strand break repair"/>
    <property type="evidence" value="ECO:0007669"/>
    <property type="project" value="InterPro"/>
</dbReference>
<dbReference type="AlphaFoldDB" id="A0AA97D7P8"/>
<evidence type="ECO:0000256" key="5">
    <source>
        <dbReference type="ARBA" id="ARBA00022801"/>
    </source>
</evidence>
<comment type="cofactor">
    <cofactor evidence="12">
        <name>Zn(2+)</name>
        <dbReference type="ChEBI" id="CHEBI:29105"/>
    </cofactor>
    <text evidence="12">Binds 2 zinc ions per subunit.</text>
</comment>
<dbReference type="GO" id="GO:0006270">
    <property type="term" value="P:DNA replication initiation"/>
    <property type="evidence" value="ECO:0007669"/>
    <property type="project" value="TreeGrafter"/>
</dbReference>
<dbReference type="GO" id="GO:0003677">
    <property type="term" value="F:DNA binding"/>
    <property type="evidence" value="ECO:0007669"/>
    <property type="project" value="UniProtKB-UniRule"/>
</dbReference>
<dbReference type="GO" id="GO:0006310">
    <property type="term" value="P:DNA recombination"/>
    <property type="evidence" value="ECO:0007669"/>
    <property type="project" value="InterPro"/>
</dbReference>
<dbReference type="FunFam" id="3.40.50.300:FF:000489">
    <property type="entry name" value="Primosome assembly protein PriA"/>
    <property type="match status" value="1"/>
</dbReference>
<feature type="binding site" evidence="12">
    <location>
        <position position="546"/>
    </location>
    <ligand>
        <name>Zn(2+)</name>
        <dbReference type="ChEBI" id="CHEBI:29105"/>
        <label>2</label>
    </ligand>
</feature>
<evidence type="ECO:0000313" key="15">
    <source>
        <dbReference type="EMBL" id="WOC31042.1"/>
    </source>
</evidence>
<dbReference type="InterPro" id="IPR041236">
    <property type="entry name" value="PriA_C"/>
</dbReference>
<keyword evidence="4 12" id="KW-0547">Nucleotide-binding</keyword>
<keyword evidence="1 12" id="KW-0639">Primosome</keyword>
<keyword evidence="9 12" id="KW-0238">DNA-binding</keyword>
<feature type="binding site" evidence="12">
    <location>
        <position position="519"/>
    </location>
    <ligand>
        <name>Zn(2+)</name>
        <dbReference type="ChEBI" id="CHEBI:29105"/>
        <label>1</label>
    </ligand>
</feature>
<dbReference type="Gene3D" id="3.40.1440.60">
    <property type="entry name" value="PriA, 3(prime) DNA-binding domain"/>
    <property type="match status" value="1"/>
</dbReference>
<feature type="binding site" evidence="12">
    <location>
        <position position="543"/>
    </location>
    <ligand>
        <name>Zn(2+)</name>
        <dbReference type="ChEBI" id="CHEBI:29105"/>
        <label>2</label>
    </ligand>
</feature>
<keyword evidence="7 12" id="KW-0862">Zinc</keyword>
<evidence type="ECO:0000256" key="9">
    <source>
        <dbReference type="ARBA" id="ARBA00023125"/>
    </source>
</evidence>
<feature type="binding site" evidence="12">
    <location>
        <position position="528"/>
    </location>
    <ligand>
        <name>Zn(2+)</name>
        <dbReference type="ChEBI" id="CHEBI:29105"/>
        <label>2</label>
    </ligand>
</feature>
<evidence type="ECO:0000256" key="12">
    <source>
        <dbReference type="HAMAP-Rule" id="MF_00983"/>
    </source>
</evidence>
<keyword evidence="2 12" id="KW-0235">DNA replication</keyword>
<comment type="catalytic activity">
    <reaction evidence="11 12">
        <text>ATP + H2O = ADP + phosphate + H(+)</text>
        <dbReference type="Rhea" id="RHEA:13065"/>
        <dbReference type="ChEBI" id="CHEBI:15377"/>
        <dbReference type="ChEBI" id="CHEBI:15378"/>
        <dbReference type="ChEBI" id="CHEBI:30616"/>
        <dbReference type="ChEBI" id="CHEBI:43474"/>
        <dbReference type="ChEBI" id="CHEBI:456216"/>
        <dbReference type="EC" id="5.6.2.4"/>
    </reaction>
</comment>
<dbReference type="Gene3D" id="3.40.50.300">
    <property type="entry name" value="P-loop containing nucleotide triphosphate hydrolases"/>
    <property type="match status" value="2"/>
</dbReference>
<evidence type="ECO:0000256" key="3">
    <source>
        <dbReference type="ARBA" id="ARBA00022723"/>
    </source>
</evidence>
<reference evidence="16" key="1">
    <citation type="submission" date="2024-06" db="EMBL/GenBank/DDBJ databases">
        <title>Caproicibacterium argilliputei sp. nov, a novel caproic acid producing anaerobic bacterium isolated from pit mud.</title>
        <authorList>
            <person name="Zeng C."/>
        </authorList>
    </citation>
    <scope>NUCLEOTIDE SEQUENCE [LARGE SCALE GENOMIC DNA]</scope>
    <source>
        <strain evidence="16">ZCY20-5</strain>
    </source>
</reference>
<keyword evidence="16" id="KW-1185">Reference proteome</keyword>
<dbReference type="InterPro" id="IPR040498">
    <property type="entry name" value="PriA_CRR"/>
</dbReference>
<dbReference type="InterPro" id="IPR041222">
    <property type="entry name" value="PriA_3primeBD"/>
</dbReference>
<reference evidence="15 16" key="2">
    <citation type="submission" date="2024-06" db="EMBL/GenBank/DDBJ databases">
        <title>Caproicibacterium argilliputei sp. nov, a novel caproic acid producing anaerobic bacterium isolated from pit mud.</title>
        <authorList>
            <person name="Xia S."/>
        </authorList>
    </citation>
    <scope>NUCLEOTIDE SEQUENCE [LARGE SCALE GENOMIC DNA]</scope>
    <source>
        <strain evidence="15 16">ZCY20-5</strain>
    </source>
</reference>
<dbReference type="InterPro" id="IPR005259">
    <property type="entry name" value="PriA"/>
</dbReference>
<keyword evidence="6 12" id="KW-0347">Helicase</keyword>
<evidence type="ECO:0000256" key="6">
    <source>
        <dbReference type="ARBA" id="ARBA00022806"/>
    </source>
</evidence>
<dbReference type="PROSITE" id="PS51192">
    <property type="entry name" value="HELICASE_ATP_BIND_1"/>
    <property type="match status" value="1"/>
</dbReference>
<comment type="subunit">
    <text evidence="12">Component of the replication restart primosome.</text>
</comment>
<dbReference type="NCBIfam" id="TIGR00595">
    <property type="entry name" value="priA"/>
    <property type="match status" value="1"/>
</dbReference>
<dbReference type="CDD" id="cd17929">
    <property type="entry name" value="DEXHc_priA"/>
    <property type="match status" value="1"/>
</dbReference>
<name>A0AA97D7P8_9FIRM</name>
<dbReference type="EC" id="5.6.2.4" evidence="12"/>
<sequence>MRIVKVAVEKTVYHFDKDFDYAVPDALVSRAMPGCRVRIPFGTANRVCQGMILSVRDAEGDAKIKFLQAVLDEAPLLSDEMLFMVPWLKERYFCTLFDAVKLLLPAGLTYRVRKLYTLAAGVTKEQILSLPADERNAVLPLLQKPQQERNALLREAGLPPDAEVLERLCKKEILHCTADTVRRVGDASQKMVRLCSSLPEPLKLTPRQREVFKVLQDAGCASVKEVCYFTGVTPAVIKNMTKHGVCETYEQETYRTPYLDAETSETGLQEPISLSSEQHIAYEHLYESYQTGKASVSLLYGVTGSGKTNVYLCLIDKVLADGRNVILMVPEISLTPQSVRIFQRRYGRRVAVFHSGLSVGERMDEWKRVKRGEAAVVVGTRSAVFAPLPHLGLVIVDEEQESTYQSESSPRYHAKEVAWFRCRYHKALLLLASATPCVETYYAARTGKIGLEILEHRYGEAKLPQVCICDMNRELQDGNTTMLSRPLLEALHENLRQKRQSILLLNRRGYNTFASCPDCGYVMTCPNCSISLTYHAANHRLMCHYCGYSVPFTAECPSCHSRHMRYAGAGTQRAEEQLQEMLPQARILRLDADAAMRRYAYEEKLHQFAEGAYDLIVGTQMVAKGLDFENVTVVGVLSADQSLYSDDFRSTERTFDLLTQVIGRAGRGRFCGRAFLQTFTPENPVFALAARQDYPSFYEQELPLRKVMLYPPFSDLCVVGFVSAEERAAREGSIQFLRSLQEAAQKMYRQLPLRVLNPSPARIYRAGGKYRYKLLLKCRNSTLFRQMLAQLLSEFAKSRIGKAVTAFADINPENIL</sequence>
<dbReference type="KEGG" id="carl:PXC00_07300"/>
<reference evidence="16" key="3">
    <citation type="submission" date="2024-06" db="EMBL/GenBank/DDBJ databases">
        <authorList>
            <person name="Zeng C."/>
        </authorList>
    </citation>
    <scope>NUCLEOTIDE SEQUENCE [LARGE SCALE GENOMIC DNA]</scope>
    <source>
        <strain evidence="16">ZCY20-5</strain>
    </source>
</reference>
<evidence type="ECO:0000256" key="4">
    <source>
        <dbReference type="ARBA" id="ARBA00022741"/>
    </source>
</evidence>
<evidence type="ECO:0000313" key="16">
    <source>
        <dbReference type="Proteomes" id="UP001300604"/>
    </source>
</evidence>
<dbReference type="HAMAP" id="MF_00983">
    <property type="entry name" value="PriA"/>
    <property type="match status" value="1"/>
</dbReference>
<comment type="function">
    <text evidence="12">Initiates the restart of stalled replication forks, which reloads the replicative helicase on sites other than the origin of replication. Recognizes and binds to abandoned replication forks and remodels them to uncover a helicase loading site. Promotes assembly of the primosome at these replication forks.</text>
</comment>
<evidence type="ECO:0000259" key="13">
    <source>
        <dbReference type="PROSITE" id="PS51192"/>
    </source>
</evidence>
<dbReference type="RefSeq" id="WP_275845016.1">
    <property type="nucleotide sequence ID" value="NZ_CP135996.1"/>
</dbReference>
<feature type="binding site" evidence="12">
    <location>
        <position position="559"/>
    </location>
    <ligand>
        <name>Zn(2+)</name>
        <dbReference type="ChEBI" id="CHEBI:29105"/>
        <label>1</label>
    </ligand>
</feature>
<feature type="binding site" evidence="12">
    <location>
        <position position="516"/>
    </location>
    <ligand>
        <name>Zn(2+)</name>
        <dbReference type="ChEBI" id="CHEBI:29105"/>
        <label>1</label>
    </ligand>
</feature>
<dbReference type="GO" id="GO:0008270">
    <property type="term" value="F:zinc ion binding"/>
    <property type="evidence" value="ECO:0007669"/>
    <property type="project" value="UniProtKB-UniRule"/>
</dbReference>
<dbReference type="EMBL" id="CP135996">
    <property type="protein sequence ID" value="WOC31042.1"/>
    <property type="molecule type" value="Genomic_DNA"/>
</dbReference>
<dbReference type="InterPro" id="IPR042115">
    <property type="entry name" value="PriA_3primeBD_sf"/>
</dbReference>
<dbReference type="Pfam" id="PF00270">
    <property type="entry name" value="DEAD"/>
    <property type="match status" value="1"/>
</dbReference>
<dbReference type="GO" id="GO:1990077">
    <property type="term" value="C:primosome complex"/>
    <property type="evidence" value="ECO:0007669"/>
    <property type="project" value="UniProtKB-UniRule"/>
</dbReference>
<accession>A0AA97D7P8</accession>
<dbReference type="GO" id="GO:0006269">
    <property type="term" value="P:DNA replication, synthesis of primer"/>
    <property type="evidence" value="ECO:0007669"/>
    <property type="project" value="UniProtKB-KW"/>
</dbReference>
<feature type="binding site" evidence="12">
    <location>
        <position position="556"/>
    </location>
    <ligand>
        <name>Zn(2+)</name>
        <dbReference type="ChEBI" id="CHEBI:29105"/>
        <label>1</label>
    </ligand>
</feature>
<keyword evidence="3 12" id="KW-0479">Metal-binding</keyword>
<dbReference type="InterPro" id="IPR011545">
    <property type="entry name" value="DEAD/DEAH_box_helicase_dom"/>
</dbReference>
<dbReference type="GO" id="GO:0043138">
    <property type="term" value="F:3'-5' DNA helicase activity"/>
    <property type="evidence" value="ECO:0007669"/>
    <property type="project" value="UniProtKB-EC"/>
</dbReference>
<dbReference type="Pfam" id="PF18319">
    <property type="entry name" value="Zn_ribbon_PriA"/>
    <property type="match status" value="1"/>
</dbReference>
<dbReference type="InterPro" id="IPR027417">
    <property type="entry name" value="P-loop_NTPase"/>
</dbReference>
<evidence type="ECO:0000256" key="8">
    <source>
        <dbReference type="ARBA" id="ARBA00022840"/>
    </source>
</evidence>
<keyword evidence="10 12" id="KW-0413">Isomerase</keyword>
<dbReference type="Proteomes" id="UP001300604">
    <property type="component" value="Chromosome"/>
</dbReference>
<evidence type="ECO:0000256" key="10">
    <source>
        <dbReference type="ARBA" id="ARBA00023235"/>
    </source>
</evidence>
<evidence type="ECO:0000256" key="2">
    <source>
        <dbReference type="ARBA" id="ARBA00022705"/>
    </source>
</evidence>
<feature type="binding site" evidence="12">
    <location>
        <position position="525"/>
    </location>
    <ligand>
        <name>Zn(2+)</name>
        <dbReference type="ChEBI" id="CHEBI:29105"/>
        <label>2</label>
    </ligand>
</feature>
<proteinExistence type="inferred from homology"/>
<dbReference type="PANTHER" id="PTHR30580:SF0">
    <property type="entry name" value="PRIMOSOMAL PROTEIN N"/>
    <property type="match status" value="1"/>
</dbReference>
<keyword evidence="8 12" id="KW-0067">ATP-binding</keyword>
<comment type="similarity">
    <text evidence="12">Belongs to the helicase family. PriA subfamily.</text>
</comment>
<dbReference type="InterPro" id="IPR001650">
    <property type="entry name" value="Helicase_C-like"/>
</dbReference>
<protein>
    <recommendedName>
        <fullName evidence="12">Replication restart protein PriA</fullName>
    </recommendedName>
    <alternativeName>
        <fullName evidence="12">ATP-dependent DNA helicase PriA</fullName>
        <ecNumber evidence="12">5.6.2.4</ecNumber>
    </alternativeName>
    <alternativeName>
        <fullName evidence="12">DNA 3'-5' helicase PriA</fullName>
    </alternativeName>
</protein>
<evidence type="ECO:0000259" key="14">
    <source>
        <dbReference type="PROSITE" id="PS51194"/>
    </source>
</evidence>
<feature type="domain" description="Helicase ATP-binding" evidence="13">
    <location>
        <begin position="288"/>
        <end position="454"/>
    </location>
</feature>
<gene>
    <name evidence="12 15" type="primary">priA</name>
    <name evidence="15" type="ORF">PXC00_07300</name>
</gene>
<dbReference type="SMART" id="SM00490">
    <property type="entry name" value="HELICc"/>
    <property type="match status" value="1"/>
</dbReference>
<comment type="catalytic activity">
    <reaction evidence="12">
        <text>Couples ATP hydrolysis with the unwinding of duplex DNA by translocating in the 3'-5' direction.</text>
        <dbReference type="EC" id="5.6.2.4"/>
    </reaction>
</comment>
<dbReference type="SUPFAM" id="SSF52540">
    <property type="entry name" value="P-loop containing nucleoside triphosphate hydrolases"/>
    <property type="match status" value="2"/>
</dbReference>
<dbReference type="SMART" id="SM00487">
    <property type="entry name" value="DEXDc"/>
    <property type="match status" value="1"/>
</dbReference>
<dbReference type="InterPro" id="IPR014001">
    <property type="entry name" value="Helicase_ATP-bd"/>
</dbReference>
<keyword evidence="5 12" id="KW-0378">Hydrolase</keyword>
<dbReference type="PROSITE" id="PS51194">
    <property type="entry name" value="HELICASE_CTER"/>
    <property type="match status" value="1"/>
</dbReference>
<dbReference type="CDD" id="cd18804">
    <property type="entry name" value="SF2_C_priA"/>
    <property type="match status" value="1"/>
</dbReference>